<protein>
    <recommendedName>
        <fullName evidence="5">Periplasmic protein</fullName>
    </recommendedName>
</protein>
<evidence type="ECO:0000313" key="3">
    <source>
        <dbReference type="EMBL" id="BBE51062.1"/>
    </source>
</evidence>
<dbReference type="InterPro" id="IPR012899">
    <property type="entry name" value="LTXXQ"/>
</dbReference>
<sequence length="155" mass="18089">MKLLLTTALLASLTTSVAYACPTPDADHCDPKKHGKMEPMSSPWQKLHDELKLTPEQEASWKAMQDHNRARMERHHKDMQEAMEQDKNLTAPQRMERRNAMMEHQQQERTEMTTEFKAFYEKLSPEQQKTLNSHSGRHEGMHEGCDPKRLPPIKK</sequence>
<keyword evidence="2" id="KW-0732">Signal</keyword>
<dbReference type="Gene3D" id="1.20.120.1490">
    <property type="match status" value="1"/>
</dbReference>
<dbReference type="STRING" id="1188319.OYT1_02587"/>
<dbReference type="GO" id="GO:0042597">
    <property type="term" value="C:periplasmic space"/>
    <property type="evidence" value="ECO:0007669"/>
    <property type="project" value="InterPro"/>
</dbReference>
<accession>A0A2Z6GCF7</accession>
<reference evidence="3 4" key="1">
    <citation type="submission" date="2018-06" db="EMBL/GenBank/DDBJ databases">
        <title>OYT1 Genome Sequencing.</title>
        <authorList>
            <person name="Kato S."/>
            <person name="Itoh T."/>
            <person name="Ohkuma M."/>
        </authorList>
    </citation>
    <scope>NUCLEOTIDE SEQUENCE [LARGE SCALE GENOMIC DNA]</scope>
    <source>
        <strain evidence="3 4">OYT1</strain>
    </source>
</reference>
<feature type="region of interest" description="Disordered" evidence="1">
    <location>
        <begin position="62"/>
        <end position="92"/>
    </location>
</feature>
<feature type="compositionally biased region" description="Basic and acidic residues" evidence="1">
    <location>
        <begin position="64"/>
        <end position="87"/>
    </location>
</feature>
<evidence type="ECO:0000256" key="2">
    <source>
        <dbReference type="SAM" id="SignalP"/>
    </source>
</evidence>
<feature type="signal peptide" evidence="2">
    <location>
        <begin position="1"/>
        <end position="20"/>
    </location>
</feature>
<dbReference type="Proteomes" id="UP000033070">
    <property type="component" value="Chromosome"/>
</dbReference>
<feature type="compositionally biased region" description="Polar residues" evidence="1">
    <location>
        <begin position="125"/>
        <end position="134"/>
    </location>
</feature>
<evidence type="ECO:0008006" key="5">
    <source>
        <dbReference type="Google" id="ProtNLM"/>
    </source>
</evidence>
<dbReference type="AlphaFoldDB" id="A0A2Z6GCF7"/>
<dbReference type="KEGG" id="fam:OYT1_ch1508"/>
<evidence type="ECO:0000313" key="4">
    <source>
        <dbReference type="Proteomes" id="UP000033070"/>
    </source>
</evidence>
<name>A0A2Z6GCF7_9PROT</name>
<dbReference type="EMBL" id="AP018738">
    <property type="protein sequence ID" value="BBE51062.1"/>
    <property type="molecule type" value="Genomic_DNA"/>
</dbReference>
<gene>
    <name evidence="3" type="ORF">OYT1_ch1508</name>
</gene>
<dbReference type="PROSITE" id="PS51257">
    <property type="entry name" value="PROKAR_LIPOPROTEIN"/>
    <property type="match status" value="1"/>
</dbReference>
<feature type="chain" id="PRO_5017185894" description="Periplasmic protein" evidence="2">
    <location>
        <begin position="21"/>
        <end position="155"/>
    </location>
</feature>
<feature type="compositionally biased region" description="Basic and acidic residues" evidence="1">
    <location>
        <begin position="136"/>
        <end position="149"/>
    </location>
</feature>
<evidence type="ECO:0000256" key="1">
    <source>
        <dbReference type="SAM" id="MobiDB-lite"/>
    </source>
</evidence>
<dbReference type="Pfam" id="PF07813">
    <property type="entry name" value="LTXXQ"/>
    <property type="match status" value="1"/>
</dbReference>
<feature type="region of interest" description="Disordered" evidence="1">
    <location>
        <begin position="121"/>
        <end position="155"/>
    </location>
</feature>
<organism evidence="3 4">
    <name type="scientific">Ferriphaselus amnicola</name>
    <dbReference type="NCBI Taxonomy" id="1188319"/>
    <lineage>
        <taxon>Bacteria</taxon>
        <taxon>Pseudomonadati</taxon>
        <taxon>Pseudomonadota</taxon>
        <taxon>Betaproteobacteria</taxon>
        <taxon>Nitrosomonadales</taxon>
        <taxon>Gallionellaceae</taxon>
        <taxon>Ferriphaselus</taxon>
    </lineage>
</organism>
<keyword evidence="4" id="KW-1185">Reference proteome</keyword>
<proteinExistence type="predicted"/>
<dbReference type="RefSeq" id="WP_062627685.1">
    <property type="nucleotide sequence ID" value="NZ_AP018738.1"/>
</dbReference>